<evidence type="ECO:0000256" key="1">
    <source>
        <dbReference type="SAM" id="Phobius"/>
    </source>
</evidence>
<protein>
    <submittedName>
        <fullName evidence="2">Uncharacterized protein</fullName>
    </submittedName>
</protein>
<proteinExistence type="predicted"/>
<sequence>MSLLLFLTFILVFFLSHNLNTSLCILLYIHYSISTFSLSLDPLALLLCPASSSLSHVPLAFLLPMSPYPSSFSCHPSSSLSHVPSLPLPFIMSLFALLFLISPNSSVPHILLALLLIISFSRHSSVPLSSSFFQVPLALLFLMFPLLFSFLYSFYLSPSCV</sequence>
<reference evidence="2" key="1">
    <citation type="submission" date="2021-01" db="EMBL/GenBank/DDBJ databases">
        <authorList>
            <person name="Li R."/>
            <person name="Bekaert M."/>
        </authorList>
    </citation>
    <scope>NUCLEOTIDE SEQUENCE</scope>
    <source>
        <strain evidence="2">Farmed</strain>
    </source>
</reference>
<comment type="caution">
    <text evidence="2">The sequence shown here is derived from an EMBL/GenBank/DDBJ whole genome shotgun (WGS) entry which is preliminary data.</text>
</comment>
<evidence type="ECO:0000313" key="3">
    <source>
        <dbReference type="Proteomes" id="UP000597762"/>
    </source>
</evidence>
<dbReference type="Proteomes" id="UP000597762">
    <property type="component" value="Unassembled WGS sequence"/>
</dbReference>
<keyword evidence="1" id="KW-0472">Membrane</keyword>
<feature type="transmembrane region" description="Helical" evidence="1">
    <location>
        <begin position="107"/>
        <end position="125"/>
    </location>
</feature>
<feature type="transmembrane region" description="Helical" evidence="1">
    <location>
        <begin position="137"/>
        <end position="155"/>
    </location>
</feature>
<keyword evidence="1" id="KW-1133">Transmembrane helix</keyword>
<evidence type="ECO:0000313" key="2">
    <source>
        <dbReference type="EMBL" id="CAE1164562.1"/>
    </source>
</evidence>
<dbReference type="EMBL" id="CAHIKZ030000261">
    <property type="protein sequence ID" value="CAE1164562.1"/>
    <property type="molecule type" value="Genomic_DNA"/>
</dbReference>
<gene>
    <name evidence="2" type="ORF">SPHA_8075</name>
</gene>
<accession>A0A812AYG3</accession>
<keyword evidence="3" id="KW-1185">Reference proteome</keyword>
<name>A0A812AYG3_ACAPH</name>
<keyword evidence="1" id="KW-0812">Transmembrane</keyword>
<dbReference type="AlphaFoldDB" id="A0A812AYG3"/>
<organism evidence="2 3">
    <name type="scientific">Acanthosepion pharaonis</name>
    <name type="common">Pharaoh cuttlefish</name>
    <name type="synonym">Sepia pharaonis</name>
    <dbReference type="NCBI Taxonomy" id="158019"/>
    <lineage>
        <taxon>Eukaryota</taxon>
        <taxon>Metazoa</taxon>
        <taxon>Spiralia</taxon>
        <taxon>Lophotrochozoa</taxon>
        <taxon>Mollusca</taxon>
        <taxon>Cephalopoda</taxon>
        <taxon>Coleoidea</taxon>
        <taxon>Decapodiformes</taxon>
        <taxon>Sepiida</taxon>
        <taxon>Sepiina</taxon>
        <taxon>Sepiidae</taxon>
        <taxon>Acanthosepion</taxon>
    </lineage>
</organism>